<reference evidence="2" key="1">
    <citation type="submission" date="2021-09" db="EMBL/GenBank/DDBJ databases">
        <title>A high-quality genome of the endoparasitic fungus Hirsutella rhossiliensis with a comparison of Hirsutella genomes reveals transposable elements contributing to genome size variation.</title>
        <authorList>
            <person name="Lin R."/>
            <person name="Jiao Y."/>
            <person name="Sun X."/>
            <person name="Ling J."/>
            <person name="Xie B."/>
            <person name="Cheng X."/>
        </authorList>
    </citation>
    <scope>NUCLEOTIDE SEQUENCE</scope>
    <source>
        <strain evidence="2">HR02</strain>
    </source>
</reference>
<feature type="region of interest" description="Disordered" evidence="1">
    <location>
        <begin position="1"/>
        <end position="229"/>
    </location>
</feature>
<feature type="compositionally biased region" description="Polar residues" evidence="1">
    <location>
        <begin position="428"/>
        <end position="441"/>
    </location>
</feature>
<feature type="region of interest" description="Disordered" evidence="1">
    <location>
        <begin position="791"/>
        <end position="823"/>
    </location>
</feature>
<feature type="region of interest" description="Disordered" evidence="1">
    <location>
        <begin position="1072"/>
        <end position="1100"/>
    </location>
</feature>
<evidence type="ECO:0000313" key="3">
    <source>
        <dbReference type="Proteomes" id="UP000824596"/>
    </source>
</evidence>
<feature type="compositionally biased region" description="Basic and acidic residues" evidence="1">
    <location>
        <begin position="315"/>
        <end position="330"/>
    </location>
</feature>
<feature type="region of interest" description="Disordered" evidence="1">
    <location>
        <begin position="954"/>
        <end position="981"/>
    </location>
</feature>
<feature type="region of interest" description="Disordered" evidence="1">
    <location>
        <begin position="836"/>
        <end position="883"/>
    </location>
</feature>
<feature type="region of interest" description="Disordered" evidence="1">
    <location>
        <begin position="1329"/>
        <end position="1384"/>
    </location>
</feature>
<feature type="compositionally biased region" description="Basic and acidic residues" evidence="1">
    <location>
        <begin position="337"/>
        <end position="346"/>
    </location>
</feature>
<evidence type="ECO:0000256" key="1">
    <source>
        <dbReference type="SAM" id="MobiDB-lite"/>
    </source>
</evidence>
<organism evidence="2 3">
    <name type="scientific">Hirsutella rhossiliensis</name>
    <dbReference type="NCBI Taxonomy" id="111463"/>
    <lineage>
        <taxon>Eukaryota</taxon>
        <taxon>Fungi</taxon>
        <taxon>Dikarya</taxon>
        <taxon>Ascomycota</taxon>
        <taxon>Pezizomycotina</taxon>
        <taxon>Sordariomycetes</taxon>
        <taxon>Hypocreomycetidae</taxon>
        <taxon>Hypocreales</taxon>
        <taxon>Ophiocordycipitaceae</taxon>
        <taxon>Hirsutella</taxon>
    </lineage>
</organism>
<feature type="compositionally biased region" description="Polar residues" evidence="1">
    <location>
        <begin position="479"/>
        <end position="491"/>
    </location>
</feature>
<feature type="compositionally biased region" description="Polar residues" evidence="1">
    <location>
        <begin position="851"/>
        <end position="862"/>
    </location>
</feature>
<feature type="compositionally biased region" description="Polar residues" evidence="1">
    <location>
        <begin position="125"/>
        <end position="141"/>
    </location>
</feature>
<feature type="compositionally biased region" description="Basic and acidic residues" evidence="1">
    <location>
        <begin position="600"/>
        <end position="609"/>
    </location>
</feature>
<comment type="caution">
    <text evidence="2">The sequence shown here is derived from an EMBL/GenBank/DDBJ whole genome shotgun (WGS) entry which is preliminary data.</text>
</comment>
<dbReference type="GeneID" id="68359065"/>
<feature type="compositionally biased region" description="Low complexity" evidence="1">
    <location>
        <begin position="85"/>
        <end position="95"/>
    </location>
</feature>
<feature type="compositionally biased region" description="Gly residues" evidence="1">
    <location>
        <begin position="198"/>
        <end position="217"/>
    </location>
</feature>
<dbReference type="OrthoDB" id="5151921at2759"/>
<feature type="compositionally biased region" description="Polar residues" evidence="1">
    <location>
        <begin position="760"/>
        <end position="775"/>
    </location>
</feature>
<dbReference type="EMBL" id="JAIZPD010000014">
    <property type="protein sequence ID" value="KAH0958891.1"/>
    <property type="molecule type" value="Genomic_DNA"/>
</dbReference>
<sequence length="1440" mass="153081">MDSPFNKGFGPGHQSSALSQAPPAGSAYQVNVNRTKTRKWVEARVQSYDGDDWGADEYDDEPEPEPEPPAQQPSTQRPGAGTGVASLPSSLQAQQPPRPAPPHHASPAISDPSITESPVDRDKTVSSQSTGAGPSNHSSSRLAEPDEPSVGGAAPLLRPSDEYRRMDEENQRHRQPETEKEALLAEVPSKSNRLDSPGGRGDPPHAGGGAESAGQGDGGRRDSVSPQLPDVARMSAFGVDLFASTGSGFAIGPMIPEHEGDGLPSSSPPPRTEKYNDASALVSDPCRSPPATRKTPPGLQSVSHYLEEVNGGEAPAKDEGLSKNTTKEPGEVALSSSDDKDRDPDHGSSSAAADTVLAHPQARQPILHLGSGWPTIPPLRTPSPRASVGNVAEEASPSGGSLNIDDNKPTAASDAYKQREPGHDFETISIQRQPTTSTIASSPVKDNDVLSDEILRSLSPGASSPADPSSPGDGRKSFLSPSPNAVRESSYTLRDYDSYWADTSDKAQAAPPITTTLESKEVADSPPEASGLDENACVDELDSRKRFSWEADEDAESPKPADTAPGTVAKSDGGQEPPEVPQPPSPLSASSDRPASGGRDSTRLSRSDEGAQAPDSSRVFSPTPPPESQRSPAGQPPSEAVEPQSPHHPTQAPGMMFREILALPAPAERITRYNETRNYFASADTGLNTWLEDLQAQNPEYANGSEFLAAATPHPLVQAESHPSSASAQPPAQQPYYQQYLNATVPSTSSAGRSRLGGSQMPSQPTGSAFGNPSHQIGFKSKEFMHSAGKMGKGLLSKGKNKLRGSGDKGESANSLVHTNPKNDRRASWAFSLGARSRPGEAAPRAASAALSNTGGRPSSSVDTRRHEQAPQLSPLVQSRSHDLESLGKLQPVRYLNHPGSADRVTAGLSRLEIPAYLGNGVTQPQDASQLPEQRDVAQDQALDDWVVVPRQDNDEQQVASLPAAARAQPTASSQGDDGGVALQPYIQAQNDVPKRTSSFVGLPPIRRSSTFGITTRAKRASRRFSLDDDDVRDNGNDRGFSVTGDGSRRSVGPEEPLPLIPWSVLQFGSSTEPALGDNGISGAPVPKQEQPRGPEHLERPVQSKLQAIQLPALESSDAALPVHTRLSPMLASPIPGLATGPWKLEESHLSEPLHSVTRHRPGTASSQQPMFYGYDKETGSPDHLRQRSFDVPPSSAQRWPDLFSHPITHDTQRPRSHSRTRVESDSHPYTAPPLRGETSRNGKPNLDAVRTSQGDCVPNQQGLGIFRHPGILSTGTSSRNWPAWSPEAQPAASESGIAAENIQEAKGKQPSFLPGFTGRASADHDSIQKHSVGGHDQSNPEVWAPGMPWQSQPDPNSSLVGSGGEITPKGARRPSASSFLNDSNLADADNFEVTKKKKRLSSMVNLTSFKDMIYGSAIDRSGNSQAPQTPRRKQLGELL</sequence>
<feature type="compositionally biased region" description="Basic and acidic residues" evidence="1">
    <location>
        <begin position="1090"/>
        <end position="1100"/>
    </location>
</feature>
<proteinExistence type="predicted"/>
<dbReference type="Proteomes" id="UP000824596">
    <property type="component" value="Unassembled WGS sequence"/>
</dbReference>
<keyword evidence="3" id="KW-1185">Reference proteome</keyword>
<feature type="compositionally biased region" description="Acidic residues" evidence="1">
    <location>
        <begin position="49"/>
        <end position="66"/>
    </location>
</feature>
<evidence type="ECO:0000313" key="2">
    <source>
        <dbReference type="EMBL" id="KAH0958891.1"/>
    </source>
</evidence>
<feature type="compositionally biased region" description="Polar residues" evidence="1">
    <location>
        <begin position="1350"/>
        <end position="1361"/>
    </location>
</feature>
<feature type="compositionally biased region" description="Basic and acidic residues" evidence="1">
    <location>
        <begin position="1175"/>
        <end position="1189"/>
    </location>
</feature>
<feature type="compositionally biased region" description="Basic and acidic residues" evidence="1">
    <location>
        <begin position="416"/>
        <end position="426"/>
    </location>
</feature>
<gene>
    <name evidence="2" type="ORF">HRG_09936</name>
</gene>
<feature type="region of interest" description="Disordered" evidence="1">
    <location>
        <begin position="1419"/>
        <end position="1440"/>
    </location>
</feature>
<feature type="compositionally biased region" description="Low complexity" evidence="1">
    <location>
        <begin position="459"/>
        <end position="472"/>
    </location>
</feature>
<accession>A0A9P8SDR8</accession>
<feature type="compositionally biased region" description="Low complexity" evidence="1">
    <location>
        <begin position="836"/>
        <end position="850"/>
    </location>
</feature>
<feature type="region of interest" description="Disordered" evidence="1">
    <location>
        <begin position="1028"/>
        <end position="1056"/>
    </location>
</feature>
<feature type="region of interest" description="Disordered" evidence="1">
    <location>
        <begin position="747"/>
        <end position="777"/>
    </location>
</feature>
<dbReference type="RefSeq" id="XP_044716404.1">
    <property type="nucleotide sequence ID" value="XM_044868407.1"/>
</dbReference>
<feature type="region of interest" description="Disordered" evidence="1">
    <location>
        <begin position="245"/>
        <end position="491"/>
    </location>
</feature>
<feature type="region of interest" description="Disordered" evidence="1">
    <location>
        <begin position="503"/>
        <end position="655"/>
    </location>
</feature>
<protein>
    <submittedName>
        <fullName evidence="2">Uncharacterized protein</fullName>
    </submittedName>
</protein>
<feature type="region of interest" description="Disordered" evidence="1">
    <location>
        <begin position="1150"/>
        <end position="1244"/>
    </location>
</feature>
<feature type="compositionally biased region" description="Basic and acidic residues" evidence="1">
    <location>
        <begin position="159"/>
        <end position="183"/>
    </location>
</feature>
<name>A0A9P8SDR8_9HYPO</name>